<evidence type="ECO:0000256" key="3">
    <source>
        <dbReference type="ARBA" id="ARBA00022679"/>
    </source>
</evidence>
<reference evidence="5 6" key="1">
    <citation type="submission" date="2023-10" db="EMBL/GenBank/DDBJ databases">
        <title>Rubellicoccus peritrichatus gen. nov., sp. nov., isolated from an algae of coral reef tank.</title>
        <authorList>
            <person name="Luo J."/>
        </authorList>
    </citation>
    <scope>NUCLEOTIDE SEQUENCE [LARGE SCALE GENOMIC DNA]</scope>
    <source>
        <strain evidence="5 6">CR14</strain>
    </source>
</reference>
<proteinExistence type="inferred from homology"/>
<organism evidence="5 6">
    <name type="scientific">Rubellicoccus peritrichatus</name>
    <dbReference type="NCBI Taxonomy" id="3080537"/>
    <lineage>
        <taxon>Bacteria</taxon>
        <taxon>Pseudomonadati</taxon>
        <taxon>Verrucomicrobiota</taxon>
        <taxon>Opitutia</taxon>
        <taxon>Puniceicoccales</taxon>
        <taxon>Cerasicoccaceae</taxon>
        <taxon>Rubellicoccus</taxon>
    </lineage>
</organism>
<dbReference type="RefSeq" id="WP_317833526.1">
    <property type="nucleotide sequence ID" value="NZ_CP136920.1"/>
</dbReference>
<dbReference type="GO" id="GO:0008757">
    <property type="term" value="F:S-adenosylmethionine-dependent methyltransferase activity"/>
    <property type="evidence" value="ECO:0007669"/>
    <property type="project" value="InterPro"/>
</dbReference>
<evidence type="ECO:0000313" key="6">
    <source>
        <dbReference type="Proteomes" id="UP001304300"/>
    </source>
</evidence>
<dbReference type="AlphaFoldDB" id="A0AAQ3L954"/>
<dbReference type="InterPro" id="IPR051052">
    <property type="entry name" value="Diverse_substrate_MTase"/>
</dbReference>
<evidence type="ECO:0000256" key="2">
    <source>
        <dbReference type="ARBA" id="ARBA00022603"/>
    </source>
</evidence>
<comment type="similarity">
    <text evidence="1">Belongs to the methyltransferase superfamily.</text>
</comment>
<dbReference type="CDD" id="cd02440">
    <property type="entry name" value="AdoMet_MTases"/>
    <property type="match status" value="1"/>
</dbReference>
<feature type="domain" description="Methyltransferase type 11" evidence="4">
    <location>
        <begin position="42"/>
        <end position="129"/>
    </location>
</feature>
<evidence type="ECO:0000256" key="1">
    <source>
        <dbReference type="ARBA" id="ARBA00008361"/>
    </source>
</evidence>
<dbReference type="EMBL" id="CP136920">
    <property type="protein sequence ID" value="WOO41126.1"/>
    <property type="molecule type" value="Genomic_DNA"/>
</dbReference>
<dbReference type="GO" id="GO:0032259">
    <property type="term" value="P:methylation"/>
    <property type="evidence" value="ECO:0007669"/>
    <property type="project" value="UniProtKB-KW"/>
</dbReference>
<dbReference type="Proteomes" id="UP001304300">
    <property type="component" value="Chromosome"/>
</dbReference>
<evidence type="ECO:0000259" key="4">
    <source>
        <dbReference type="Pfam" id="PF08241"/>
    </source>
</evidence>
<dbReference type="SUPFAM" id="SSF53335">
    <property type="entry name" value="S-adenosyl-L-methionine-dependent methyltransferases"/>
    <property type="match status" value="1"/>
</dbReference>
<protein>
    <submittedName>
        <fullName evidence="5">Class I SAM-dependent methyltransferase</fullName>
        <ecNumber evidence="5">2.1.1.-</ecNumber>
    </submittedName>
</protein>
<dbReference type="KEGG" id="puo:RZN69_21100"/>
<dbReference type="PANTHER" id="PTHR44942:SF4">
    <property type="entry name" value="METHYLTRANSFERASE TYPE 11 DOMAIN-CONTAINING PROTEIN"/>
    <property type="match status" value="1"/>
</dbReference>
<dbReference type="Pfam" id="PF08241">
    <property type="entry name" value="Methyltransf_11"/>
    <property type="match status" value="1"/>
</dbReference>
<name>A0AAQ3L954_9BACT</name>
<keyword evidence="2 5" id="KW-0489">Methyltransferase</keyword>
<dbReference type="InterPro" id="IPR013216">
    <property type="entry name" value="Methyltransf_11"/>
</dbReference>
<dbReference type="PANTHER" id="PTHR44942">
    <property type="entry name" value="METHYLTRANSF_11 DOMAIN-CONTAINING PROTEIN"/>
    <property type="match status" value="1"/>
</dbReference>
<dbReference type="InterPro" id="IPR029063">
    <property type="entry name" value="SAM-dependent_MTases_sf"/>
</dbReference>
<accession>A0AAQ3L954</accession>
<keyword evidence="3 5" id="KW-0808">Transferase</keyword>
<dbReference type="EC" id="2.1.1.-" evidence="5"/>
<evidence type="ECO:0000313" key="5">
    <source>
        <dbReference type="EMBL" id="WOO41126.1"/>
    </source>
</evidence>
<gene>
    <name evidence="5" type="ORF">RZN69_21100</name>
</gene>
<sequence length="247" mass="28149">MNHPQDHFSSIATAYKDGRITYPEELYGYLAGLCEERECVWDCATGSGQAANDLSKYFAKVIATDISDSLLSHAKNKENIEFRAAPAEDSGITACSVDLITVAQAIHWFEFDAYWGEVERVLKPNGILAYWGYVWPVVDDRIDSLLEQFRENIASYWPEKSQHLQSGYVDVVAPLKRIENPDFSITESWSSAQYLKHLSSWSGTRYHREASMTDPVSDIEEELSLLWGSEIRPVQWPLILKVYQKAE</sequence>
<keyword evidence="6" id="KW-1185">Reference proteome</keyword>
<dbReference type="Gene3D" id="3.40.50.150">
    <property type="entry name" value="Vaccinia Virus protein VP39"/>
    <property type="match status" value="1"/>
</dbReference>